<dbReference type="InterPro" id="IPR050486">
    <property type="entry name" value="Mannose-1P_guanyltransferase"/>
</dbReference>
<comment type="caution">
    <text evidence="2">The sequence shown here is derived from an EMBL/GenBank/DDBJ whole genome shotgun (WGS) entry which is preliminary data.</text>
</comment>
<dbReference type="AlphaFoldDB" id="A0A402ASJ1"/>
<dbReference type="InterPro" id="IPR029044">
    <property type="entry name" value="Nucleotide-diphossugar_trans"/>
</dbReference>
<dbReference type="EMBL" id="BIFS01000002">
    <property type="protein sequence ID" value="GCE22070.1"/>
    <property type="molecule type" value="Genomic_DNA"/>
</dbReference>
<feature type="domain" description="Nucleotidyl transferase" evidence="1">
    <location>
        <begin position="3"/>
        <end position="225"/>
    </location>
</feature>
<dbReference type="SUPFAM" id="SSF53448">
    <property type="entry name" value="Nucleotide-diphospho-sugar transferases"/>
    <property type="match status" value="1"/>
</dbReference>
<gene>
    <name evidence="2" type="ORF">KDK_58700</name>
</gene>
<name>A0A402ASJ1_9CHLR</name>
<evidence type="ECO:0000313" key="2">
    <source>
        <dbReference type="EMBL" id="GCE22070.1"/>
    </source>
</evidence>
<protein>
    <submittedName>
        <fullName evidence="2">Nucleoside-diphosphate-sugar pyrophosphorylase</fullName>
    </submittedName>
</protein>
<proteinExistence type="predicted"/>
<reference evidence="3" key="1">
    <citation type="submission" date="2018-12" db="EMBL/GenBank/DDBJ databases">
        <title>Tengunoibacter tsumagoiensis gen. nov., sp. nov., Dictyobacter kobayashii sp. nov., D. alpinus sp. nov., and D. joshuensis sp. nov. and description of Dictyobacteraceae fam. nov. within the order Ktedonobacterales isolated from Tengu-no-mugimeshi.</title>
        <authorList>
            <person name="Wang C.M."/>
            <person name="Zheng Y."/>
            <person name="Sakai Y."/>
            <person name="Toyoda A."/>
            <person name="Minakuchi Y."/>
            <person name="Abe K."/>
            <person name="Yokota A."/>
            <person name="Yabe S."/>
        </authorList>
    </citation>
    <scope>NUCLEOTIDE SEQUENCE [LARGE SCALE GENOMIC DNA]</scope>
    <source>
        <strain evidence="3">Uno11</strain>
    </source>
</reference>
<accession>A0A402ASJ1</accession>
<dbReference type="RefSeq" id="WP_126554592.1">
    <property type="nucleotide sequence ID" value="NZ_BIFS01000002.1"/>
</dbReference>
<dbReference type="PANTHER" id="PTHR22572">
    <property type="entry name" value="SUGAR-1-PHOSPHATE GUANYL TRANSFERASE"/>
    <property type="match status" value="1"/>
</dbReference>
<sequence>MRAILLAGGKGMRLQPYTKVFPKSLIPLDDLPILQIILQQLRDAGFTSCVLAVSHKANQIERYFGDGSWLGIEIEYSYSSIPLGTAGPLRMIDVSDEPCLVMNSDVLTSLDFADVYASHLDSGAMASVVLCPHEVSIGLGLVEINEKDDSVTGYTEKPTFSYLVSSGIYVLNPGVIDYIPQGEFIGMPTLFQRLLADNKHIHSYQFHGEWFDIGTIEQYMKAEEAFQRYRDHFLRSEYAQQSELDRASKKMSPLANLVSANF</sequence>
<evidence type="ECO:0000259" key="1">
    <source>
        <dbReference type="Pfam" id="PF00483"/>
    </source>
</evidence>
<dbReference type="Proteomes" id="UP000287188">
    <property type="component" value="Unassembled WGS sequence"/>
</dbReference>
<dbReference type="Pfam" id="PF00483">
    <property type="entry name" value="NTP_transferase"/>
    <property type="match status" value="1"/>
</dbReference>
<evidence type="ECO:0000313" key="3">
    <source>
        <dbReference type="Proteomes" id="UP000287188"/>
    </source>
</evidence>
<organism evidence="2 3">
    <name type="scientific">Dictyobacter kobayashii</name>
    <dbReference type="NCBI Taxonomy" id="2014872"/>
    <lineage>
        <taxon>Bacteria</taxon>
        <taxon>Bacillati</taxon>
        <taxon>Chloroflexota</taxon>
        <taxon>Ktedonobacteria</taxon>
        <taxon>Ktedonobacterales</taxon>
        <taxon>Dictyobacteraceae</taxon>
        <taxon>Dictyobacter</taxon>
    </lineage>
</organism>
<dbReference type="OrthoDB" id="9803871at2"/>
<keyword evidence="3" id="KW-1185">Reference proteome</keyword>
<dbReference type="Gene3D" id="3.90.550.10">
    <property type="entry name" value="Spore Coat Polysaccharide Biosynthesis Protein SpsA, Chain A"/>
    <property type="match status" value="1"/>
</dbReference>
<dbReference type="InterPro" id="IPR005835">
    <property type="entry name" value="NTP_transferase_dom"/>
</dbReference>